<dbReference type="InterPro" id="IPR041474">
    <property type="entry name" value="NicS_C"/>
</dbReference>
<dbReference type="PROSITE" id="PS50977">
    <property type="entry name" value="HTH_TETR_2"/>
    <property type="match status" value="1"/>
</dbReference>
<keyword evidence="1 2" id="KW-0238">DNA-binding</keyword>
<evidence type="ECO:0000256" key="1">
    <source>
        <dbReference type="ARBA" id="ARBA00023125"/>
    </source>
</evidence>
<dbReference type="SUPFAM" id="SSF48498">
    <property type="entry name" value="Tetracyclin repressor-like, C-terminal domain"/>
    <property type="match status" value="1"/>
</dbReference>
<organism evidence="5 6">
    <name type="scientific">Tistlia consotensis USBA 355</name>
    <dbReference type="NCBI Taxonomy" id="560819"/>
    <lineage>
        <taxon>Bacteria</taxon>
        <taxon>Pseudomonadati</taxon>
        <taxon>Pseudomonadota</taxon>
        <taxon>Alphaproteobacteria</taxon>
        <taxon>Rhodospirillales</taxon>
        <taxon>Rhodovibrionaceae</taxon>
        <taxon>Tistlia</taxon>
    </lineage>
</organism>
<dbReference type="PANTHER" id="PTHR30328:SF54">
    <property type="entry name" value="HTH-TYPE TRANSCRIPTIONAL REPRESSOR SCO4008"/>
    <property type="match status" value="1"/>
</dbReference>
<evidence type="ECO:0000313" key="6">
    <source>
        <dbReference type="Proteomes" id="UP000192917"/>
    </source>
</evidence>
<dbReference type="InterPro" id="IPR009057">
    <property type="entry name" value="Homeodomain-like_sf"/>
</dbReference>
<dbReference type="SUPFAM" id="SSF46689">
    <property type="entry name" value="Homeodomain-like"/>
    <property type="match status" value="1"/>
</dbReference>
<dbReference type="STRING" id="560819.SAMN05428998_10340"/>
<accession>A0A1Y6BCF4</accession>
<dbReference type="Pfam" id="PF00440">
    <property type="entry name" value="TetR_N"/>
    <property type="match status" value="1"/>
</dbReference>
<gene>
    <name evidence="5" type="ORF">SAMN05428998_10340</name>
</gene>
<dbReference type="Gene3D" id="1.10.357.10">
    <property type="entry name" value="Tetracycline Repressor, domain 2"/>
    <property type="match status" value="1"/>
</dbReference>
<dbReference type="EMBL" id="FWZX01000003">
    <property type="protein sequence ID" value="SMF02286.1"/>
    <property type="molecule type" value="Genomic_DNA"/>
</dbReference>
<feature type="region of interest" description="Disordered" evidence="3">
    <location>
        <begin position="1"/>
        <end position="30"/>
    </location>
</feature>
<evidence type="ECO:0000259" key="4">
    <source>
        <dbReference type="PROSITE" id="PS50977"/>
    </source>
</evidence>
<name>A0A1Y6BCF4_9PROT</name>
<dbReference type="InterPro" id="IPR050109">
    <property type="entry name" value="HTH-type_TetR-like_transc_reg"/>
</dbReference>
<dbReference type="Pfam" id="PF17938">
    <property type="entry name" value="TetR_C_29"/>
    <property type="match status" value="1"/>
</dbReference>
<sequence>MTRPTAGKAGEAPRPGTTEAKRTNNPEKTRENILAVARHEFATKGLSGARIDEIADRTATSKRMIYYYFGSKEGLYLAVLEEAYARIRAHESTLELEALPPLEALARLVRFTFDYQSSNEEFVRLVMVENIHNGAFIARSKAIRQTNLTVIDALRDICARGRANGTIRADVEPIDLHMTISALCFFAVANRHTFSTIFDLDMTSRAALEARRESVVATILRSVAA</sequence>
<dbReference type="PANTHER" id="PTHR30328">
    <property type="entry name" value="TRANSCRIPTIONAL REPRESSOR"/>
    <property type="match status" value="1"/>
</dbReference>
<dbReference type="InterPro" id="IPR036271">
    <property type="entry name" value="Tet_transcr_reg_TetR-rel_C_sf"/>
</dbReference>
<dbReference type="AlphaFoldDB" id="A0A1Y6BCF4"/>
<evidence type="ECO:0000256" key="3">
    <source>
        <dbReference type="SAM" id="MobiDB-lite"/>
    </source>
</evidence>
<dbReference type="PRINTS" id="PR00455">
    <property type="entry name" value="HTHTETR"/>
</dbReference>
<dbReference type="RefSeq" id="WP_085121496.1">
    <property type="nucleotide sequence ID" value="NZ_FWZX01000003.1"/>
</dbReference>
<feature type="DNA-binding region" description="H-T-H motif" evidence="2">
    <location>
        <begin position="50"/>
        <end position="69"/>
    </location>
</feature>
<keyword evidence="6" id="KW-1185">Reference proteome</keyword>
<evidence type="ECO:0000313" key="5">
    <source>
        <dbReference type="EMBL" id="SMF02286.1"/>
    </source>
</evidence>
<evidence type="ECO:0000256" key="2">
    <source>
        <dbReference type="PROSITE-ProRule" id="PRU00335"/>
    </source>
</evidence>
<reference evidence="5 6" key="1">
    <citation type="submission" date="2017-04" db="EMBL/GenBank/DDBJ databases">
        <authorList>
            <person name="Afonso C.L."/>
            <person name="Miller P.J."/>
            <person name="Scott M.A."/>
            <person name="Spackman E."/>
            <person name="Goraichik I."/>
            <person name="Dimitrov K.M."/>
            <person name="Suarez D.L."/>
            <person name="Swayne D.E."/>
        </authorList>
    </citation>
    <scope>NUCLEOTIDE SEQUENCE [LARGE SCALE GENOMIC DNA]</scope>
    <source>
        <strain evidence="5 6">USBA 355</strain>
    </source>
</reference>
<dbReference type="Proteomes" id="UP000192917">
    <property type="component" value="Unassembled WGS sequence"/>
</dbReference>
<feature type="domain" description="HTH tetR-type" evidence="4">
    <location>
        <begin position="27"/>
        <end position="87"/>
    </location>
</feature>
<protein>
    <submittedName>
        <fullName evidence="5">Transcriptional regulator, TetR family</fullName>
    </submittedName>
</protein>
<dbReference type="GO" id="GO:0003677">
    <property type="term" value="F:DNA binding"/>
    <property type="evidence" value="ECO:0007669"/>
    <property type="project" value="UniProtKB-UniRule"/>
</dbReference>
<proteinExistence type="predicted"/>
<dbReference type="InterPro" id="IPR001647">
    <property type="entry name" value="HTH_TetR"/>
</dbReference>
<feature type="compositionally biased region" description="Basic and acidic residues" evidence="3">
    <location>
        <begin position="19"/>
        <end position="30"/>
    </location>
</feature>